<reference evidence="1 2" key="1">
    <citation type="journal article" date="2018" name="Mol. Biol. Evol.">
        <title>Broad Genomic Sampling Reveals a Smut Pathogenic Ancestry of the Fungal Clade Ustilaginomycotina.</title>
        <authorList>
            <person name="Kijpornyongpan T."/>
            <person name="Mondo S.J."/>
            <person name="Barry K."/>
            <person name="Sandor L."/>
            <person name="Lee J."/>
            <person name="Lipzen A."/>
            <person name="Pangilinan J."/>
            <person name="LaButti K."/>
            <person name="Hainaut M."/>
            <person name="Henrissat B."/>
            <person name="Grigoriev I.V."/>
            <person name="Spatafora J.W."/>
            <person name="Aime M.C."/>
        </authorList>
    </citation>
    <scope>NUCLEOTIDE SEQUENCE [LARGE SCALE GENOMIC DNA]</scope>
    <source>
        <strain evidence="1 2">SA 807</strain>
    </source>
</reference>
<protein>
    <submittedName>
        <fullName evidence="1">Uncharacterized protein</fullName>
    </submittedName>
</protein>
<keyword evidence="2" id="KW-1185">Reference proteome</keyword>
<evidence type="ECO:0000313" key="1">
    <source>
        <dbReference type="EMBL" id="PWN52306.1"/>
    </source>
</evidence>
<name>A0ACD0P2U1_9BASI</name>
<sequence>MNERSRSSFESTFQRTESEYQSSKDGHPAGSVATAPSPWSSSRPRDSKSTIEEEGLVESWDDQDRELDQLSESIQRQREISILMDREFDQQREVLEELDQQTDLTGLRLGGARIKLDQLAARLRGDASSWAILGLILLLVLLIFLFK</sequence>
<dbReference type="EMBL" id="KZ819785">
    <property type="protein sequence ID" value="PWN52306.1"/>
    <property type="molecule type" value="Genomic_DNA"/>
</dbReference>
<gene>
    <name evidence="1" type="ORF">IE53DRAFT_340866</name>
</gene>
<dbReference type="Proteomes" id="UP000245626">
    <property type="component" value="Unassembled WGS sequence"/>
</dbReference>
<evidence type="ECO:0000313" key="2">
    <source>
        <dbReference type="Proteomes" id="UP000245626"/>
    </source>
</evidence>
<proteinExistence type="predicted"/>
<organism evidence="1 2">
    <name type="scientific">Violaceomyces palustris</name>
    <dbReference type="NCBI Taxonomy" id="1673888"/>
    <lineage>
        <taxon>Eukaryota</taxon>
        <taxon>Fungi</taxon>
        <taxon>Dikarya</taxon>
        <taxon>Basidiomycota</taxon>
        <taxon>Ustilaginomycotina</taxon>
        <taxon>Ustilaginomycetes</taxon>
        <taxon>Violaceomycetales</taxon>
        <taxon>Violaceomycetaceae</taxon>
        <taxon>Violaceomyces</taxon>
    </lineage>
</organism>
<accession>A0ACD0P2U1</accession>